<gene>
    <name evidence="1" type="ORF">V3328_23090</name>
</gene>
<organism evidence="1 2">
    <name type="scientific">Microbaculum marinum</name>
    <dbReference type="NCBI Taxonomy" id="1764581"/>
    <lineage>
        <taxon>Bacteria</taxon>
        <taxon>Pseudomonadati</taxon>
        <taxon>Pseudomonadota</taxon>
        <taxon>Alphaproteobacteria</taxon>
        <taxon>Hyphomicrobiales</taxon>
        <taxon>Tepidamorphaceae</taxon>
        <taxon>Microbaculum</taxon>
    </lineage>
</organism>
<dbReference type="RefSeq" id="WP_340332083.1">
    <property type="nucleotide sequence ID" value="NZ_JAZHOF010000011.1"/>
</dbReference>
<proteinExistence type="predicted"/>
<accession>A0AAW9RVR1</accession>
<comment type="caution">
    <text evidence="1">The sequence shown here is derived from an EMBL/GenBank/DDBJ whole genome shotgun (WGS) entry which is preliminary data.</text>
</comment>
<protein>
    <submittedName>
        <fullName evidence="1">DUF2849 domain-containing protein</fullName>
    </submittedName>
</protein>
<sequence>MARNSSALRVLTANRLADGRVVYLGGDGWTQDLDLARLVADDEAAAAAELQGQQDVAARLIVEPYLIDVEAEQSGVQPMRLRERIRATGPTTGNSHVAAA</sequence>
<dbReference type="Proteomes" id="UP001378188">
    <property type="component" value="Unassembled WGS sequence"/>
</dbReference>
<evidence type="ECO:0000313" key="2">
    <source>
        <dbReference type="Proteomes" id="UP001378188"/>
    </source>
</evidence>
<name>A0AAW9RVR1_9HYPH</name>
<dbReference type="Pfam" id="PF11011">
    <property type="entry name" value="DUF2849"/>
    <property type="match status" value="1"/>
</dbReference>
<keyword evidence="2" id="KW-1185">Reference proteome</keyword>
<dbReference type="EMBL" id="JAZHOF010000011">
    <property type="protein sequence ID" value="MEJ8574387.1"/>
    <property type="molecule type" value="Genomic_DNA"/>
</dbReference>
<reference evidence="1 2" key="1">
    <citation type="submission" date="2024-02" db="EMBL/GenBank/DDBJ databases">
        <title>Genome analysis and characterization of Microbaculum marinisediminis sp. nov., isolated from marine sediment.</title>
        <authorList>
            <person name="Du Z.-J."/>
            <person name="Ye Y.-Q."/>
            <person name="Zhang Z.-R."/>
            <person name="Yuan S.-M."/>
            <person name="Zhang X.-Y."/>
        </authorList>
    </citation>
    <scope>NUCLEOTIDE SEQUENCE [LARGE SCALE GENOMIC DNA]</scope>
    <source>
        <strain evidence="1 2">SDUM1044001</strain>
    </source>
</reference>
<dbReference type="AlphaFoldDB" id="A0AAW9RVR1"/>
<evidence type="ECO:0000313" key="1">
    <source>
        <dbReference type="EMBL" id="MEJ8574387.1"/>
    </source>
</evidence>
<dbReference type="InterPro" id="IPR021270">
    <property type="entry name" value="DUF2849"/>
</dbReference>